<keyword evidence="1" id="KW-1133">Transmembrane helix</keyword>
<sequence>MLADAGSVTLSASAALGISVIAKTYLVIGICFLHLALAALVTTGPLASHGPRFGSGTATT</sequence>
<evidence type="ECO:0000313" key="2">
    <source>
        <dbReference type="EMBL" id="GGN79338.1"/>
    </source>
</evidence>
<proteinExistence type="predicted"/>
<dbReference type="Proteomes" id="UP000658127">
    <property type="component" value="Unassembled WGS sequence"/>
</dbReference>
<reference evidence="3" key="1">
    <citation type="journal article" date="2019" name="Int. J. Syst. Evol. Microbiol.">
        <title>The Global Catalogue of Microorganisms (GCM) 10K type strain sequencing project: providing services to taxonomists for standard genome sequencing and annotation.</title>
        <authorList>
            <consortium name="The Broad Institute Genomics Platform"/>
            <consortium name="The Broad Institute Genome Sequencing Center for Infectious Disease"/>
            <person name="Wu L."/>
            <person name="Ma J."/>
        </authorList>
    </citation>
    <scope>NUCLEOTIDE SEQUENCE [LARGE SCALE GENOMIC DNA]</scope>
    <source>
        <strain evidence="3">CGMCC 4.7329</strain>
    </source>
</reference>
<keyword evidence="1" id="KW-0812">Transmembrane</keyword>
<feature type="transmembrane region" description="Helical" evidence="1">
    <location>
        <begin position="20"/>
        <end position="42"/>
    </location>
</feature>
<comment type="caution">
    <text evidence="2">The sequence shown here is derived from an EMBL/GenBank/DDBJ whole genome shotgun (WGS) entry which is preliminary data.</text>
</comment>
<evidence type="ECO:0000256" key="1">
    <source>
        <dbReference type="SAM" id="Phobius"/>
    </source>
</evidence>
<evidence type="ECO:0000313" key="3">
    <source>
        <dbReference type="Proteomes" id="UP000658127"/>
    </source>
</evidence>
<keyword evidence="3" id="KW-1185">Reference proteome</keyword>
<gene>
    <name evidence="2" type="ORF">GCM10011610_27670</name>
</gene>
<keyword evidence="1" id="KW-0472">Membrane</keyword>
<accession>A0ABQ2KEF7</accession>
<dbReference type="EMBL" id="BMNE01000003">
    <property type="protein sequence ID" value="GGN79338.1"/>
    <property type="molecule type" value="Genomic_DNA"/>
</dbReference>
<organism evidence="2 3">
    <name type="scientific">Nocardia rhizosphaerihabitans</name>
    <dbReference type="NCBI Taxonomy" id="1691570"/>
    <lineage>
        <taxon>Bacteria</taxon>
        <taxon>Bacillati</taxon>
        <taxon>Actinomycetota</taxon>
        <taxon>Actinomycetes</taxon>
        <taxon>Mycobacteriales</taxon>
        <taxon>Nocardiaceae</taxon>
        <taxon>Nocardia</taxon>
    </lineage>
</organism>
<protein>
    <submittedName>
        <fullName evidence="2">Uncharacterized protein</fullName>
    </submittedName>
</protein>
<name>A0ABQ2KEF7_9NOCA</name>